<proteinExistence type="predicted"/>
<name>A0ABQ2QLW8_9GAMM</name>
<organism evidence="1 2">
    <name type="scientific">Shewanella ulleungensis</name>
    <dbReference type="NCBI Taxonomy" id="2282699"/>
    <lineage>
        <taxon>Bacteria</taxon>
        <taxon>Pseudomonadati</taxon>
        <taxon>Pseudomonadota</taxon>
        <taxon>Gammaproteobacteria</taxon>
        <taxon>Alteromonadales</taxon>
        <taxon>Shewanellaceae</taxon>
        <taxon>Shewanella</taxon>
    </lineage>
</organism>
<comment type="caution">
    <text evidence="1">The sequence shown here is derived from an EMBL/GenBank/DDBJ whole genome shotgun (WGS) entry which is preliminary data.</text>
</comment>
<dbReference type="EMBL" id="BMQW01000003">
    <property type="protein sequence ID" value="GGP84552.1"/>
    <property type="molecule type" value="Genomic_DNA"/>
</dbReference>
<accession>A0ABQ2QLW8</accession>
<sequence>MMAICQHTLTKVQCAKAGTGAINTAVYLDDEFAHDKKNDPKVGSFYRNLTLNSIGD</sequence>
<evidence type="ECO:0000313" key="1">
    <source>
        <dbReference type="EMBL" id="GGP84552.1"/>
    </source>
</evidence>
<dbReference type="Proteomes" id="UP000654004">
    <property type="component" value="Unassembled WGS sequence"/>
</dbReference>
<keyword evidence="2" id="KW-1185">Reference proteome</keyword>
<gene>
    <name evidence="1" type="ORF">GCM10009410_17520</name>
</gene>
<evidence type="ECO:0000313" key="2">
    <source>
        <dbReference type="Proteomes" id="UP000654004"/>
    </source>
</evidence>
<protein>
    <submittedName>
        <fullName evidence="1">Uncharacterized protein</fullName>
    </submittedName>
</protein>
<reference evidence="2" key="1">
    <citation type="journal article" date="2019" name="Int. J. Syst. Evol. Microbiol.">
        <title>The Global Catalogue of Microorganisms (GCM) 10K type strain sequencing project: providing services to taxonomists for standard genome sequencing and annotation.</title>
        <authorList>
            <consortium name="The Broad Institute Genomics Platform"/>
            <consortium name="The Broad Institute Genome Sequencing Center for Infectious Disease"/>
            <person name="Wu L."/>
            <person name="Ma J."/>
        </authorList>
    </citation>
    <scope>NUCLEOTIDE SEQUENCE [LARGE SCALE GENOMIC DNA]</scope>
    <source>
        <strain evidence="2">JCM 32305</strain>
    </source>
</reference>